<protein>
    <recommendedName>
        <fullName evidence="1">YcdB/YcdC repeated domain-containing protein</fullName>
    </recommendedName>
</protein>
<comment type="caution">
    <text evidence="2">The sequence shown here is derived from an EMBL/GenBank/DDBJ whole genome shotgun (WGS) entry which is preliminary data.</text>
</comment>
<name>A0AA44TDL6_BACCE</name>
<evidence type="ECO:0000313" key="3">
    <source>
        <dbReference type="Proteomes" id="UP000226357"/>
    </source>
</evidence>
<dbReference type="EMBL" id="NVBO01000181">
    <property type="protein sequence ID" value="PFR98782.1"/>
    <property type="molecule type" value="Genomic_DNA"/>
</dbReference>
<proteinExistence type="predicted"/>
<accession>A0AA44TDL6</accession>
<evidence type="ECO:0000313" key="2">
    <source>
        <dbReference type="EMBL" id="PFR98782.1"/>
    </source>
</evidence>
<dbReference type="RefSeq" id="WP_000719976.1">
    <property type="nucleotide sequence ID" value="NZ_NUYJ01000144.1"/>
</dbReference>
<sequence>MKKIIEQLKPYLKVSEQLELYTVALEDEENTFEIVEKHTDQSLACYGLNENGEIDYFQSYIELEKVEDNQLLCAEIYEKVQSFINTFTPHLIQSAFFACIIEFDMMYHIVYEKKDERFGLFLPNSGFTIDITKDGRLYQLFSHVEEYQINYPENPISKEEAKKKYIENLELELMISKVDKETFANGDDTYHLVYVPKDYVMGIAPDGELHTIESYDGFLQIYEKIEKCIVQNDMIRELVGLSDKHIKFHTDIVDNEVIEFWARKEQVQHIVQGEGEQPSQAIQVCLDKETGKYMSIVNNEQYKQNKEALTEEEARERALQFLFTRYPDANERFMIEKSHPAHHLMWEEEDEDYESEYVFYFQPMYNEVKVNMYSMTISVGKESGIITRFHACGFDEKEVVGISIEPTISIEEAKEIVMNAVDMEFSWGKEVEEDVTSYHACYMPAFPKTNGHVKMIEAQTGKAFYIDTRIIMEES</sequence>
<organism evidence="2 3">
    <name type="scientific">Bacillus cereus</name>
    <dbReference type="NCBI Taxonomy" id="1396"/>
    <lineage>
        <taxon>Bacteria</taxon>
        <taxon>Bacillati</taxon>
        <taxon>Bacillota</taxon>
        <taxon>Bacilli</taxon>
        <taxon>Bacillales</taxon>
        <taxon>Bacillaceae</taxon>
        <taxon>Bacillus</taxon>
        <taxon>Bacillus cereus group</taxon>
    </lineage>
</organism>
<reference evidence="2 3" key="1">
    <citation type="submission" date="2017-09" db="EMBL/GenBank/DDBJ databases">
        <title>Large-scale bioinformatics analysis of Bacillus genomes uncovers conserved roles of natural products in bacterial physiology.</title>
        <authorList>
            <consortium name="Agbiome Team Llc"/>
            <person name="Bleich R.M."/>
            <person name="Grubbs K.J."/>
            <person name="Santa Maria K.C."/>
            <person name="Allen S.E."/>
            <person name="Farag S."/>
            <person name="Shank E.A."/>
            <person name="Bowers A."/>
        </authorList>
    </citation>
    <scope>NUCLEOTIDE SEQUENCE [LARGE SCALE GENOMIC DNA]</scope>
    <source>
        <strain evidence="2 3">AFS067272</strain>
    </source>
</reference>
<dbReference type="AlphaFoldDB" id="A0AA44TDL6"/>
<dbReference type="Proteomes" id="UP000226357">
    <property type="component" value="Unassembled WGS sequence"/>
</dbReference>
<feature type="domain" description="YcdB/YcdC repeated" evidence="1">
    <location>
        <begin position="262"/>
        <end position="390"/>
    </location>
</feature>
<gene>
    <name evidence="2" type="ORF">COK38_18185</name>
</gene>
<evidence type="ECO:0000259" key="1">
    <source>
        <dbReference type="Pfam" id="PF16244"/>
    </source>
</evidence>
<dbReference type="InterPro" id="IPR032599">
    <property type="entry name" value="YcdB/YcdC_rep_domain"/>
</dbReference>
<dbReference type="Pfam" id="PF16244">
    <property type="entry name" value="DUF4901"/>
    <property type="match status" value="1"/>
</dbReference>